<dbReference type="EMBL" id="JBEYRS010000020">
    <property type="protein sequence ID" value="MEW2366904.1"/>
    <property type="molecule type" value="Genomic_DNA"/>
</dbReference>
<dbReference type="RefSeq" id="WP_167515788.1">
    <property type="nucleotide sequence ID" value="NZ_JBEYRR010000001.1"/>
</dbReference>
<evidence type="ECO:0000313" key="7">
    <source>
        <dbReference type="Proteomes" id="UP001553843"/>
    </source>
</evidence>
<name>A0ABV3M6P6_9ACTN</name>
<evidence type="ECO:0000256" key="3">
    <source>
        <dbReference type="ARBA" id="ARBA00023163"/>
    </source>
</evidence>
<comment type="caution">
    <text evidence="6">The sequence shown here is derived from an EMBL/GenBank/DDBJ whole genome shotgun (WGS) entry which is preliminary data.</text>
</comment>
<organism evidence="6 7">
    <name type="scientific">Streptomyces huasconensis</name>
    <dbReference type="NCBI Taxonomy" id="1854574"/>
    <lineage>
        <taxon>Bacteria</taxon>
        <taxon>Bacillati</taxon>
        <taxon>Actinomycetota</taxon>
        <taxon>Actinomycetes</taxon>
        <taxon>Kitasatosporales</taxon>
        <taxon>Streptomycetaceae</taxon>
        <taxon>Streptomyces</taxon>
    </lineage>
</organism>
<dbReference type="Pfam" id="PF00440">
    <property type="entry name" value="TetR_N"/>
    <property type="match status" value="1"/>
</dbReference>
<proteinExistence type="predicted"/>
<dbReference type="InterPro" id="IPR009057">
    <property type="entry name" value="Homeodomain-like_sf"/>
</dbReference>
<evidence type="ECO:0000256" key="1">
    <source>
        <dbReference type="ARBA" id="ARBA00023015"/>
    </source>
</evidence>
<dbReference type="PROSITE" id="PS01081">
    <property type="entry name" value="HTH_TETR_1"/>
    <property type="match status" value="1"/>
</dbReference>
<feature type="domain" description="HTH tetR-type" evidence="5">
    <location>
        <begin position="11"/>
        <end position="71"/>
    </location>
</feature>
<dbReference type="PANTHER" id="PTHR30055">
    <property type="entry name" value="HTH-TYPE TRANSCRIPTIONAL REGULATOR RUTR"/>
    <property type="match status" value="1"/>
</dbReference>
<feature type="DNA-binding region" description="H-T-H motif" evidence="4">
    <location>
        <begin position="34"/>
        <end position="53"/>
    </location>
</feature>
<keyword evidence="7" id="KW-1185">Reference proteome</keyword>
<keyword evidence="3" id="KW-0804">Transcription</keyword>
<dbReference type="Proteomes" id="UP001553843">
    <property type="component" value="Unassembled WGS sequence"/>
</dbReference>
<dbReference type="PROSITE" id="PS50977">
    <property type="entry name" value="HTH_TETR_2"/>
    <property type="match status" value="1"/>
</dbReference>
<keyword evidence="2 4" id="KW-0238">DNA-binding</keyword>
<evidence type="ECO:0000256" key="2">
    <source>
        <dbReference type="ARBA" id="ARBA00023125"/>
    </source>
</evidence>
<dbReference type="InterPro" id="IPR023772">
    <property type="entry name" value="DNA-bd_HTH_TetR-type_CS"/>
</dbReference>
<protein>
    <submittedName>
        <fullName evidence="6">Helix-turn-helix domain-containing protein</fullName>
    </submittedName>
</protein>
<dbReference type="PANTHER" id="PTHR30055:SF234">
    <property type="entry name" value="HTH-TYPE TRANSCRIPTIONAL REGULATOR BETI"/>
    <property type="match status" value="1"/>
</dbReference>
<reference evidence="6 7" key="1">
    <citation type="submission" date="2024-06" db="EMBL/GenBank/DDBJ databases">
        <title>The Natural Products Discovery Center: Release of the First 8490 Sequenced Strains for Exploring Actinobacteria Biosynthetic Diversity.</title>
        <authorList>
            <person name="Kalkreuter E."/>
            <person name="Kautsar S.A."/>
            <person name="Yang D."/>
            <person name="Bader C.D."/>
            <person name="Teijaro C.N."/>
            <person name="Fluegel L."/>
            <person name="Davis C.M."/>
            <person name="Simpson J.R."/>
            <person name="Lauterbach L."/>
            <person name="Steele A.D."/>
            <person name="Gui C."/>
            <person name="Meng S."/>
            <person name="Li G."/>
            <person name="Viehrig K."/>
            <person name="Ye F."/>
            <person name="Su P."/>
            <person name="Kiefer A.F."/>
            <person name="Nichols A."/>
            <person name="Cepeda A.J."/>
            <person name="Yan W."/>
            <person name="Fan B."/>
            <person name="Jiang Y."/>
            <person name="Adhikari A."/>
            <person name="Zheng C.-J."/>
            <person name="Schuster L."/>
            <person name="Cowan T.M."/>
            <person name="Smanski M.J."/>
            <person name="Chevrette M.G."/>
            <person name="De Carvalho L.P.S."/>
            <person name="Shen B."/>
        </authorList>
    </citation>
    <scope>NUCLEOTIDE SEQUENCE [LARGE SCALE GENOMIC DNA]</scope>
    <source>
        <strain evidence="6 7">NPDC047833</strain>
    </source>
</reference>
<sequence length="196" mass="22171">MGENGARKSQGDTRRRIQEVALDLFAEQGYEKTSLREIAEVLQVTKPAIYYHFRSKEEILLSIFQNLGRPVADAIAWGEAQPRTLETKRELLRRYGAALDGTVPLFRLMRENEATLRDLEVGREFNDQMTAIGELLTEPGTPLIEQLRCMGALLTLHFGTFALPHFEGSDEEKREALLSIAMEMVERAHGAEEPRG</sequence>
<keyword evidence="1" id="KW-0805">Transcription regulation</keyword>
<dbReference type="SUPFAM" id="SSF46689">
    <property type="entry name" value="Homeodomain-like"/>
    <property type="match status" value="1"/>
</dbReference>
<evidence type="ECO:0000256" key="4">
    <source>
        <dbReference type="PROSITE-ProRule" id="PRU00335"/>
    </source>
</evidence>
<dbReference type="InterPro" id="IPR001647">
    <property type="entry name" value="HTH_TetR"/>
</dbReference>
<dbReference type="PRINTS" id="PR00455">
    <property type="entry name" value="HTHTETR"/>
</dbReference>
<evidence type="ECO:0000259" key="5">
    <source>
        <dbReference type="PROSITE" id="PS50977"/>
    </source>
</evidence>
<gene>
    <name evidence="6" type="ORF">AB0887_33760</name>
</gene>
<dbReference type="Gene3D" id="1.10.357.10">
    <property type="entry name" value="Tetracycline Repressor, domain 2"/>
    <property type="match status" value="1"/>
</dbReference>
<dbReference type="InterPro" id="IPR050109">
    <property type="entry name" value="HTH-type_TetR-like_transc_reg"/>
</dbReference>
<accession>A0ABV3M6P6</accession>
<evidence type="ECO:0000313" key="6">
    <source>
        <dbReference type="EMBL" id="MEW2366904.1"/>
    </source>
</evidence>